<protein>
    <recommendedName>
        <fullName evidence="3">Protein kinase domain-containing protein</fullName>
    </recommendedName>
</protein>
<evidence type="ECO:0000313" key="1">
    <source>
        <dbReference type="EMBL" id="KAJ5455924.1"/>
    </source>
</evidence>
<dbReference type="SUPFAM" id="SSF56112">
    <property type="entry name" value="Protein kinase-like (PK-like)"/>
    <property type="match status" value="1"/>
</dbReference>
<dbReference type="AlphaFoldDB" id="A0AAD6C9Q0"/>
<dbReference type="Gene3D" id="3.30.200.20">
    <property type="entry name" value="Phosphorylase Kinase, domain 1"/>
    <property type="match status" value="1"/>
</dbReference>
<dbReference type="GeneID" id="81597813"/>
<reference evidence="1" key="1">
    <citation type="submission" date="2022-12" db="EMBL/GenBank/DDBJ databases">
        <authorList>
            <person name="Petersen C."/>
        </authorList>
    </citation>
    <scope>NUCLEOTIDE SEQUENCE</scope>
    <source>
        <strain evidence="1">IBT 16125</strain>
    </source>
</reference>
<proteinExistence type="predicted"/>
<dbReference type="Proteomes" id="UP001213681">
    <property type="component" value="Unassembled WGS sequence"/>
</dbReference>
<dbReference type="EMBL" id="JAPVEA010000004">
    <property type="protein sequence ID" value="KAJ5455924.1"/>
    <property type="molecule type" value="Genomic_DNA"/>
</dbReference>
<accession>A0AAD6C9Q0</accession>
<evidence type="ECO:0008006" key="3">
    <source>
        <dbReference type="Google" id="ProtNLM"/>
    </source>
</evidence>
<gene>
    <name evidence="1" type="ORF">N7458_004188</name>
</gene>
<name>A0AAD6C9Q0_9EURO</name>
<dbReference type="InterPro" id="IPR011009">
    <property type="entry name" value="Kinase-like_dom_sf"/>
</dbReference>
<dbReference type="RefSeq" id="XP_056768297.1">
    <property type="nucleotide sequence ID" value="XM_056907570.1"/>
</dbReference>
<comment type="caution">
    <text evidence="1">The sequence shown here is derived from an EMBL/GenBank/DDBJ whole genome shotgun (WGS) entry which is preliminary data.</text>
</comment>
<dbReference type="Gene3D" id="1.10.510.10">
    <property type="entry name" value="Transferase(Phosphotransferase) domain 1"/>
    <property type="match status" value="1"/>
</dbReference>
<sequence>MSRYVAVKVITADTSTCTPEAGLLSSLSNSLSKLGRETIPSLIDEFWVTGPNGKHRCIVTPPARKSLFDAKETSTFGLFRPKVAQSIITQLIRGVAFLHYKDTVYGSMRYV</sequence>
<evidence type="ECO:0000313" key="2">
    <source>
        <dbReference type="Proteomes" id="UP001213681"/>
    </source>
</evidence>
<keyword evidence="2" id="KW-1185">Reference proteome</keyword>
<organism evidence="1 2">
    <name type="scientific">Penicillium daleae</name>
    <dbReference type="NCBI Taxonomy" id="63821"/>
    <lineage>
        <taxon>Eukaryota</taxon>
        <taxon>Fungi</taxon>
        <taxon>Dikarya</taxon>
        <taxon>Ascomycota</taxon>
        <taxon>Pezizomycotina</taxon>
        <taxon>Eurotiomycetes</taxon>
        <taxon>Eurotiomycetidae</taxon>
        <taxon>Eurotiales</taxon>
        <taxon>Aspergillaceae</taxon>
        <taxon>Penicillium</taxon>
    </lineage>
</organism>
<reference evidence="1" key="2">
    <citation type="journal article" date="2023" name="IMA Fungus">
        <title>Comparative genomic study of the Penicillium genus elucidates a diverse pangenome and 15 lateral gene transfer events.</title>
        <authorList>
            <person name="Petersen C."/>
            <person name="Sorensen T."/>
            <person name="Nielsen M.R."/>
            <person name="Sondergaard T.E."/>
            <person name="Sorensen J.L."/>
            <person name="Fitzpatrick D.A."/>
            <person name="Frisvad J.C."/>
            <person name="Nielsen K.L."/>
        </authorList>
    </citation>
    <scope>NUCLEOTIDE SEQUENCE</scope>
    <source>
        <strain evidence="1">IBT 16125</strain>
    </source>
</reference>